<reference evidence="2" key="1">
    <citation type="journal article" date="2019" name="Int. J. Syst. Evol. Microbiol.">
        <title>The Global Catalogue of Microorganisms (GCM) 10K type strain sequencing project: providing services to taxonomists for standard genome sequencing and annotation.</title>
        <authorList>
            <consortium name="The Broad Institute Genomics Platform"/>
            <consortium name="The Broad Institute Genome Sequencing Center for Infectious Disease"/>
            <person name="Wu L."/>
            <person name="Ma J."/>
        </authorList>
    </citation>
    <scope>NUCLEOTIDE SEQUENCE [LARGE SCALE GENOMIC DNA]</scope>
    <source>
        <strain evidence="2">CCUG 55328</strain>
    </source>
</reference>
<dbReference type="RefSeq" id="WP_380791426.1">
    <property type="nucleotide sequence ID" value="NZ_JBHTKR010000004.1"/>
</dbReference>
<dbReference type="Proteomes" id="UP001597151">
    <property type="component" value="Unassembled WGS sequence"/>
</dbReference>
<evidence type="ECO:0000313" key="1">
    <source>
        <dbReference type="EMBL" id="MFD1195086.1"/>
    </source>
</evidence>
<evidence type="ECO:0008006" key="3">
    <source>
        <dbReference type="Google" id="ProtNLM"/>
    </source>
</evidence>
<dbReference type="InterPro" id="IPR036514">
    <property type="entry name" value="SGNH_hydro_sf"/>
</dbReference>
<organism evidence="1 2">
    <name type="scientific">Seohaeicola saemankumensis</name>
    <dbReference type="NCBI Taxonomy" id="481181"/>
    <lineage>
        <taxon>Bacteria</taxon>
        <taxon>Pseudomonadati</taxon>
        <taxon>Pseudomonadota</taxon>
        <taxon>Alphaproteobacteria</taxon>
        <taxon>Rhodobacterales</taxon>
        <taxon>Roseobacteraceae</taxon>
        <taxon>Seohaeicola</taxon>
    </lineage>
</organism>
<dbReference type="Gene3D" id="3.40.50.1110">
    <property type="entry name" value="SGNH hydrolase"/>
    <property type="match status" value="1"/>
</dbReference>
<accession>A0ABW3TGF8</accession>
<sequence length="298" mass="33115">MLVLAGLGLPRCERPSPLDMAAYDALYADPAPVSPGPKRIYFIGHSLIGRDMPAMLAQLSGADDGGYESQLGWGASLKSHWEPDVPVNGFEVENAHPRYRPAREAVASGEYDAVVLTEMVEIRDAIKYMETHDYLHRFARATWDANPDARVYFYETWHPLSDPEGWLERVDLDLKRYWEGQIMRRALAHEGMTRPIHLIPAGQVMARLVREIEAGPGLPGLMNRTDLFGDDIHLSDQGLYLVALTHYAVIHQRSPEGLPHALLRADGTPANAPDPAAAALMQRVVWEVVKGMPRTGVP</sequence>
<comment type="caution">
    <text evidence="1">The sequence shown here is derived from an EMBL/GenBank/DDBJ whole genome shotgun (WGS) entry which is preliminary data.</text>
</comment>
<keyword evidence="2" id="KW-1185">Reference proteome</keyword>
<gene>
    <name evidence="1" type="ORF">ACFQ3C_10430</name>
</gene>
<dbReference type="EMBL" id="JBHTKR010000004">
    <property type="protein sequence ID" value="MFD1195086.1"/>
    <property type="molecule type" value="Genomic_DNA"/>
</dbReference>
<protein>
    <recommendedName>
        <fullName evidence="3">SGNH/GDSL hydrolase family protein</fullName>
    </recommendedName>
</protein>
<evidence type="ECO:0000313" key="2">
    <source>
        <dbReference type="Proteomes" id="UP001597151"/>
    </source>
</evidence>
<proteinExistence type="predicted"/>
<name>A0ABW3TGF8_9RHOB</name>